<evidence type="ECO:0000313" key="1">
    <source>
        <dbReference type="EMBL" id="PGG99555.1"/>
    </source>
</evidence>
<gene>
    <name evidence="1" type="ORF">AJ79_08492</name>
</gene>
<reference evidence="1 2" key="1">
    <citation type="submission" date="2017-10" db="EMBL/GenBank/DDBJ databases">
        <title>Comparative genomics in systemic dimorphic fungi from Ajellomycetaceae.</title>
        <authorList>
            <person name="Munoz J.F."/>
            <person name="Mcewen J.G."/>
            <person name="Clay O.K."/>
            <person name="Cuomo C.A."/>
        </authorList>
    </citation>
    <scope>NUCLEOTIDE SEQUENCE [LARGE SCALE GENOMIC DNA]</scope>
    <source>
        <strain evidence="1 2">UAMH5409</strain>
    </source>
</reference>
<protein>
    <submittedName>
        <fullName evidence="1">Uncharacterized protein</fullName>
    </submittedName>
</protein>
<name>A0A2B7WS04_9EURO</name>
<proteinExistence type="predicted"/>
<organism evidence="1 2">
    <name type="scientific">Helicocarpus griseus UAMH5409</name>
    <dbReference type="NCBI Taxonomy" id="1447875"/>
    <lineage>
        <taxon>Eukaryota</taxon>
        <taxon>Fungi</taxon>
        <taxon>Dikarya</taxon>
        <taxon>Ascomycota</taxon>
        <taxon>Pezizomycotina</taxon>
        <taxon>Eurotiomycetes</taxon>
        <taxon>Eurotiomycetidae</taxon>
        <taxon>Onygenales</taxon>
        <taxon>Ajellomycetaceae</taxon>
        <taxon>Helicocarpus</taxon>
    </lineage>
</organism>
<dbReference type="InterPro" id="IPR054208">
    <property type="entry name" value="DUF6914"/>
</dbReference>
<sequence length="207" mass="23843">MANEHLSAEGRSQNKNIYMQSKHLKEGRWATSAVFYVTIHYRDEFSLGAHRQLFGHAAYHWGLLFSPKKAKGRTSYTYDVSDAADPHPVTRVDRNPERNWVYRPRDKVDPALSTRLLGRVMIGKIPNNVSYSRIQAILNTVPLLRNGFQTENCVSWTRDAIGKLQKEGLAERFNIDNFMDDSLQWADERLNNHRGTSNVKNYTSCPM</sequence>
<dbReference type="AlphaFoldDB" id="A0A2B7WS04"/>
<accession>A0A2B7WS04</accession>
<dbReference type="EMBL" id="PDNB01000201">
    <property type="protein sequence ID" value="PGG99555.1"/>
    <property type="molecule type" value="Genomic_DNA"/>
</dbReference>
<evidence type="ECO:0000313" key="2">
    <source>
        <dbReference type="Proteomes" id="UP000223968"/>
    </source>
</evidence>
<keyword evidence="2" id="KW-1185">Reference proteome</keyword>
<comment type="caution">
    <text evidence="1">The sequence shown here is derived from an EMBL/GenBank/DDBJ whole genome shotgun (WGS) entry which is preliminary data.</text>
</comment>
<dbReference type="OrthoDB" id="4924482at2759"/>
<dbReference type="Pfam" id="PF21858">
    <property type="entry name" value="DUF6914"/>
    <property type="match status" value="1"/>
</dbReference>
<dbReference type="Proteomes" id="UP000223968">
    <property type="component" value="Unassembled WGS sequence"/>
</dbReference>